<evidence type="ECO:0000256" key="3">
    <source>
        <dbReference type="SAM" id="Phobius"/>
    </source>
</evidence>
<dbReference type="GO" id="GO:1902600">
    <property type="term" value="P:proton transmembrane transport"/>
    <property type="evidence" value="ECO:0007669"/>
    <property type="project" value="UniProtKB-KW"/>
</dbReference>
<keyword evidence="3" id="KW-0472">Membrane</keyword>
<protein>
    <recommendedName>
        <fullName evidence="5">DUF350 domain-containing protein</fullName>
    </recommendedName>
</protein>
<keyword evidence="3" id="KW-0812">Transmembrane</keyword>
<feature type="transmembrane region" description="Helical" evidence="3">
    <location>
        <begin position="42"/>
        <end position="62"/>
    </location>
</feature>
<evidence type="ECO:0000313" key="4">
    <source>
        <dbReference type="EMBL" id="XDK32633.1"/>
    </source>
</evidence>
<feature type="transmembrane region" description="Helical" evidence="3">
    <location>
        <begin position="109"/>
        <end position="132"/>
    </location>
</feature>
<reference evidence="4" key="1">
    <citation type="submission" date="2024-07" db="EMBL/GenBank/DDBJ databases">
        <title>Halotolerant mesophilic bacterium Ornithinibacillus sp. 4-3, sp. nov., isolated from soil.</title>
        <authorList>
            <person name="Sidarenka A.V."/>
            <person name="Guliayeva D.E."/>
            <person name="Leanovich S.I."/>
            <person name="Hileuskaya K.S."/>
            <person name="Akhremchuk A.E."/>
            <person name="Sikolenko M.A."/>
            <person name="Valentovich L.N."/>
        </authorList>
    </citation>
    <scope>NUCLEOTIDE SEQUENCE</scope>
    <source>
        <strain evidence="4">4-3</strain>
    </source>
</reference>
<keyword evidence="2" id="KW-0406">Ion transport</keyword>
<sequence>MSPYIFVAATLLAALPILLIFKISIERIKENPEAVMKVQTQFFIWVALAEVIPLLLIIYGMMNLQSGNGIEALYVPAIIIFLTIGFATLFIILQRFFDVTEESKNLIQTFSFLGIAMANAIPFVCIIGLFMMI</sequence>
<keyword evidence="2" id="KW-0813">Transport</keyword>
<dbReference type="SUPFAM" id="SSF81333">
    <property type="entry name" value="F1F0 ATP synthase subunit C"/>
    <property type="match status" value="1"/>
</dbReference>
<keyword evidence="3" id="KW-1133">Transmembrane helix</keyword>
<name>A0AB39HQI9_9BACI</name>
<dbReference type="AlphaFoldDB" id="A0AB39HQI9"/>
<accession>A0AB39HQI9</accession>
<organism evidence="4">
    <name type="scientific">Ornithinibacillus sp. 4-3</name>
    <dbReference type="NCBI Taxonomy" id="3231488"/>
    <lineage>
        <taxon>Bacteria</taxon>
        <taxon>Bacillati</taxon>
        <taxon>Bacillota</taxon>
        <taxon>Bacilli</taxon>
        <taxon>Bacillales</taxon>
        <taxon>Bacillaceae</taxon>
        <taxon>Ornithinibacillus</taxon>
    </lineage>
</organism>
<gene>
    <name evidence="4" type="ORF">AB4Y30_16745</name>
</gene>
<feature type="transmembrane region" description="Helical" evidence="3">
    <location>
        <begin position="74"/>
        <end position="97"/>
    </location>
</feature>
<keyword evidence="1" id="KW-0375">Hydrogen ion transport</keyword>
<dbReference type="InterPro" id="IPR038662">
    <property type="entry name" value="ATP_synth_F0_csu_sf"/>
</dbReference>
<dbReference type="RefSeq" id="WP_368653321.1">
    <property type="nucleotide sequence ID" value="NZ_CP162599.1"/>
</dbReference>
<proteinExistence type="predicted"/>
<evidence type="ECO:0000256" key="2">
    <source>
        <dbReference type="ARBA" id="ARBA00023065"/>
    </source>
</evidence>
<evidence type="ECO:0008006" key="5">
    <source>
        <dbReference type="Google" id="ProtNLM"/>
    </source>
</evidence>
<evidence type="ECO:0000256" key="1">
    <source>
        <dbReference type="ARBA" id="ARBA00022781"/>
    </source>
</evidence>
<dbReference type="InterPro" id="IPR035921">
    <property type="entry name" value="F/V-ATP_Csub_sf"/>
</dbReference>
<dbReference type="EMBL" id="CP162599">
    <property type="protein sequence ID" value="XDK32633.1"/>
    <property type="molecule type" value="Genomic_DNA"/>
</dbReference>
<feature type="transmembrane region" description="Helical" evidence="3">
    <location>
        <begin position="6"/>
        <end position="21"/>
    </location>
</feature>
<dbReference type="Gene3D" id="1.20.20.10">
    <property type="entry name" value="F1F0 ATP synthase subunit C"/>
    <property type="match status" value="1"/>
</dbReference>